<dbReference type="EMBL" id="JAGTJJ010000001">
    <property type="protein sequence ID" value="MDC3979578.1"/>
    <property type="molecule type" value="Genomic_DNA"/>
</dbReference>
<sequence length="462" mass="47479">MRMSRVGLLSLSLVTLFALGCAGETGPAGPAGQPGEEGPSADPSISAITPSKAFVSRRAEVTVSGFNTTWTDAATLDFGPDITVVEKKIASPTGIVAVIEISEKAAVGARDVNVTEGGSTVTYKGAFSLDAPLEVSFEGTQAQGSILIASAKQKDLSTPFDLTTTGDGLFEPIVYTNLAVSGSEGVFGSVEDAQLYGASMIVFTDVKAAAGAADVAIASGPQGEEILSPATGGLQIAAREPVALTAGMSISGTVDQPFATLLYSYTPSGPGKIISVEALADSADAATGFAVLPASGKFSELLAFETAPTLEVGAEPVYFVYWDNSGTAGYNIDVTVKEIVPAETEPNNVCGEAQAVTALPATLDAFKMADKDDQDWLVIDVVEADVGKVIHVVTSPGEAQTDTVVEVVGSDCTTSLGVSEDSNYHEDFTSEPITAPGKYFIKISNSTYGYSGALYNVAITLE</sequence>
<evidence type="ECO:0000313" key="3">
    <source>
        <dbReference type="EMBL" id="MDC3979578.1"/>
    </source>
</evidence>
<evidence type="ECO:0000313" key="4">
    <source>
        <dbReference type="Proteomes" id="UP001151081"/>
    </source>
</evidence>
<dbReference type="AlphaFoldDB" id="A0A9X3WZR1"/>
<accession>A0A9X3WZR1</accession>
<dbReference type="Gene3D" id="2.60.120.380">
    <property type="match status" value="1"/>
</dbReference>
<protein>
    <submittedName>
        <fullName evidence="3">Uncharacterized protein</fullName>
    </submittedName>
</protein>
<feature type="chain" id="PRO_5040749205" evidence="2">
    <location>
        <begin position="23"/>
        <end position="462"/>
    </location>
</feature>
<organism evidence="3 4">
    <name type="scientific">Polyangium jinanense</name>
    <dbReference type="NCBI Taxonomy" id="2829994"/>
    <lineage>
        <taxon>Bacteria</taxon>
        <taxon>Pseudomonadati</taxon>
        <taxon>Myxococcota</taxon>
        <taxon>Polyangia</taxon>
        <taxon>Polyangiales</taxon>
        <taxon>Polyangiaceae</taxon>
        <taxon>Polyangium</taxon>
    </lineage>
</organism>
<proteinExistence type="predicted"/>
<dbReference type="Gene3D" id="2.60.40.10">
    <property type="entry name" value="Immunoglobulins"/>
    <property type="match status" value="1"/>
</dbReference>
<dbReference type="RefSeq" id="WP_272417990.1">
    <property type="nucleotide sequence ID" value="NZ_JAGTJJ010000001.1"/>
</dbReference>
<keyword evidence="2" id="KW-0732">Signal</keyword>
<dbReference type="Proteomes" id="UP001151081">
    <property type="component" value="Unassembled WGS sequence"/>
</dbReference>
<dbReference type="InterPro" id="IPR013783">
    <property type="entry name" value="Ig-like_fold"/>
</dbReference>
<evidence type="ECO:0000256" key="1">
    <source>
        <dbReference type="SAM" id="MobiDB-lite"/>
    </source>
</evidence>
<reference evidence="3 4" key="1">
    <citation type="submission" date="2021-04" db="EMBL/GenBank/DDBJ databases">
        <title>Genome analysis of Polyangium sp.</title>
        <authorList>
            <person name="Li Y."/>
            <person name="Wang J."/>
        </authorList>
    </citation>
    <scope>NUCLEOTIDE SEQUENCE [LARGE SCALE GENOMIC DNA]</scope>
    <source>
        <strain evidence="3 4">SDU14</strain>
    </source>
</reference>
<feature type="compositionally biased region" description="Low complexity" evidence="1">
    <location>
        <begin position="27"/>
        <end position="41"/>
    </location>
</feature>
<feature type="region of interest" description="Disordered" evidence="1">
    <location>
        <begin position="27"/>
        <end position="46"/>
    </location>
</feature>
<keyword evidence="4" id="KW-1185">Reference proteome</keyword>
<comment type="caution">
    <text evidence="3">The sequence shown here is derived from an EMBL/GenBank/DDBJ whole genome shotgun (WGS) entry which is preliminary data.</text>
</comment>
<evidence type="ECO:0000256" key="2">
    <source>
        <dbReference type="SAM" id="SignalP"/>
    </source>
</evidence>
<gene>
    <name evidence="3" type="ORF">KEG57_03635</name>
</gene>
<name>A0A9X3WZR1_9BACT</name>
<dbReference type="PROSITE" id="PS51257">
    <property type="entry name" value="PROKAR_LIPOPROTEIN"/>
    <property type="match status" value="1"/>
</dbReference>
<feature type="signal peptide" evidence="2">
    <location>
        <begin position="1"/>
        <end position="22"/>
    </location>
</feature>